<dbReference type="SUPFAM" id="SSF56925">
    <property type="entry name" value="OMPA-like"/>
    <property type="match status" value="1"/>
</dbReference>
<keyword evidence="3" id="KW-1185">Reference proteome</keyword>
<dbReference type="InterPro" id="IPR011250">
    <property type="entry name" value="OMP/PagP_B-barrel"/>
</dbReference>
<sequence length="436" mass="50263">MRNWLTDIALFVLMAFSPVALMAGDSFSEGTEAFKQGKYRKALKSFEAERESGNNSAKLRYNIGVTLMKLERFSEATLYFHGLLNTPRWRDLARYNLALAAELGNRELAAAKHYRFVRTNAASENLRDMADRRLRLLAEGNRGEDSKPWLAMLSLSAGHDDNAYALQNELLSDSSIGADSFAELFAWGQYRLSGKVNNGWRVHGYGFGRKYKEYENLDLASVRTALSHDRRWGSWNTELGLAAELVTLGGESVSQQAQILSRATRNWGRAQITVAYSPGYYFGGEEYAYLEGWRQRFELGWQRPLFSVETKLFYRYDDNDREGQEKSAGDYYSYSPARHTLSGTLDWKFSPKWNLSTGVEYRRSFYNENNRITDNDGNVENYRRESDRFRSWMGAKYRVTPKFSVSGKYQHIDNDENRNVYTYDKGEFSFGIGYTF</sequence>
<evidence type="ECO:0000256" key="1">
    <source>
        <dbReference type="SAM" id="SignalP"/>
    </source>
</evidence>
<dbReference type="EMBL" id="JBGMEK010000020">
    <property type="protein sequence ID" value="MFA0811445.1"/>
    <property type="molecule type" value="Genomic_DNA"/>
</dbReference>
<gene>
    <name evidence="2" type="ORF">ACCI49_10995</name>
</gene>
<evidence type="ECO:0000313" key="3">
    <source>
        <dbReference type="Proteomes" id="UP001569428"/>
    </source>
</evidence>
<organism evidence="2 3">
    <name type="scientific">Microbulbifer epialgicus</name>
    <dbReference type="NCBI Taxonomy" id="393907"/>
    <lineage>
        <taxon>Bacteria</taxon>
        <taxon>Pseudomonadati</taxon>
        <taxon>Pseudomonadota</taxon>
        <taxon>Gammaproteobacteria</taxon>
        <taxon>Cellvibrionales</taxon>
        <taxon>Microbulbiferaceae</taxon>
        <taxon>Microbulbifer</taxon>
    </lineage>
</organism>
<proteinExistence type="predicted"/>
<dbReference type="RefSeq" id="WP_371839007.1">
    <property type="nucleotide sequence ID" value="NZ_JBGMEK010000020.1"/>
</dbReference>
<evidence type="ECO:0000313" key="2">
    <source>
        <dbReference type="EMBL" id="MFA0811445.1"/>
    </source>
</evidence>
<dbReference type="Gene3D" id="1.25.40.10">
    <property type="entry name" value="Tetratricopeptide repeat domain"/>
    <property type="match status" value="1"/>
</dbReference>
<dbReference type="SUPFAM" id="SSF48452">
    <property type="entry name" value="TPR-like"/>
    <property type="match status" value="1"/>
</dbReference>
<comment type="caution">
    <text evidence="2">The sequence shown here is derived from an EMBL/GenBank/DDBJ whole genome shotgun (WGS) entry which is preliminary data.</text>
</comment>
<dbReference type="InterPro" id="IPR011990">
    <property type="entry name" value="TPR-like_helical_dom_sf"/>
</dbReference>
<accession>A0ABV4NZE6</accession>
<dbReference type="Gene3D" id="2.40.160.60">
    <property type="entry name" value="Outer membrane protein transport protein (OMPP1/FadL/TodX)"/>
    <property type="match status" value="1"/>
</dbReference>
<keyword evidence="1" id="KW-0732">Signal</keyword>
<protein>
    <submittedName>
        <fullName evidence="2">Outer membrane beta-barrel protein</fullName>
    </submittedName>
</protein>
<feature type="signal peptide" evidence="1">
    <location>
        <begin position="1"/>
        <end position="22"/>
    </location>
</feature>
<name>A0ABV4NZE6_9GAMM</name>
<dbReference type="Proteomes" id="UP001569428">
    <property type="component" value="Unassembled WGS sequence"/>
</dbReference>
<feature type="chain" id="PRO_5046436825" evidence="1">
    <location>
        <begin position="23"/>
        <end position="436"/>
    </location>
</feature>
<reference evidence="2 3" key="1">
    <citation type="submission" date="2024-08" db="EMBL/GenBank/DDBJ databases">
        <authorList>
            <person name="Ishaq N."/>
        </authorList>
    </citation>
    <scope>NUCLEOTIDE SEQUENCE [LARGE SCALE GENOMIC DNA]</scope>
    <source>
        <strain evidence="2 3">DSM 18651</strain>
    </source>
</reference>